<keyword evidence="3" id="KW-1185">Reference proteome</keyword>
<gene>
    <name evidence="2" type="ORF">AK812_SmicGene11837</name>
</gene>
<evidence type="ECO:0000313" key="2">
    <source>
        <dbReference type="EMBL" id="OLQ05018.1"/>
    </source>
</evidence>
<proteinExistence type="predicted"/>
<organism evidence="2 3">
    <name type="scientific">Symbiodinium microadriaticum</name>
    <name type="common">Dinoflagellate</name>
    <name type="synonym">Zooxanthella microadriatica</name>
    <dbReference type="NCBI Taxonomy" id="2951"/>
    <lineage>
        <taxon>Eukaryota</taxon>
        <taxon>Sar</taxon>
        <taxon>Alveolata</taxon>
        <taxon>Dinophyceae</taxon>
        <taxon>Suessiales</taxon>
        <taxon>Symbiodiniaceae</taxon>
        <taxon>Symbiodinium</taxon>
    </lineage>
</organism>
<protein>
    <submittedName>
        <fullName evidence="2">Uncharacterized protein</fullName>
    </submittedName>
</protein>
<evidence type="ECO:0000313" key="3">
    <source>
        <dbReference type="Proteomes" id="UP000186817"/>
    </source>
</evidence>
<sequence>MDMALAIVTVTVIVIAMSVTTVIVIGMAIVTERLRREVEEELRLEEARRTAGPSHRPKWRPEFFAEVHLDEAPRSKGARIRKKRRTETCSLIFVERFANVAQLFLFLSVERIAS</sequence>
<dbReference type="AlphaFoldDB" id="A0A1Q9EC76"/>
<feature type="transmembrane region" description="Helical" evidence="1">
    <location>
        <begin position="6"/>
        <end position="30"/>
    </location>
</feature>
<dbReference type="Proteomes" id="UP000186817">
    <property type="component" value="Unassembled WGS sequence"/>
</dbReference>
<keyword evidence="1" id="KW-0472">Membrane</keyword>
<accession>A0A1Q9EC76</accession>
<keyword evidence="1" id="KW-1133">Transmembrane helix</keyword>
<comment type="caution">
    <text evidence="2">The sequence shown here is derived from an EMBL/GenBank/DDBJ whole genome shotgun (WGS) entry which is preliminary data.</text>
</comment>
<keyword evidence="1" id="KW-0812">Transmembrane</keyword>
<evidence type="ECO:0000256" key="1">
    <source>
        <dbReference type="SAM" id="Phobius"/>
    </source>
</evidence>
<reference evidence="2 3" key="1">
    <citation type="submission" date="2016-02" db="EMBL/GenBank/DDBJ databases">
        <title>Genome analysis of coral dinoflagellate symbionts highlights evolutionary adaptations to a symbiotic lifestyle.</title>
        <authorList>
            <person name="Aranda M."/>
            <person name="Li Y."/>
            <person name="Liew Y.J."/>
            <person name="Baumgarten S."/>
            <person name="Simakov O."/>
            <person name="Wilson M."/>
            <person name="Piel J."/>
            <person name="Ashoor H."/>
            <person name="Bougouffa S."/>
            <person name="Bajic V.B."/>
            <person name="Ryu T."/>
            <person name="Ravasi T."/>
            <person name="Bayer T."/>
            <person name="Micklem G."/>
            <person name="Kim H."/>
            <person name="Bhak J."/>
            <person name="Lajeunesse T.C."/>
            <person name="Voolstra C.R."/>
        </authorList>
    </citation>
    <scope>NUCLEOTIDE SEQUENCE [LARGE SCALE GENOMIC DNA]</scope>
    <source>
        <strain evidence="2 3">CCMP2467</strain>
    </source>
</reference>
<name>A0A1Q9EC76_SYMMI</name>
<dbReference type="EMBL" id="LSRX01000196">
    <property type="protein sequence ID" value="OLQ05018.1"/>
    <property type="molecule type" value="Genomic_DNA"/>
</dbReference>